<gene>
    <name evidence="6" type="ORF">SAMN05216554_0711</name>
</gene>
<dbReference type="InterPro" id="IPR025652">
    <property type="entry name" value="TesB_C"/>
</dbReference>
<dbReference type="Gene3D" id="2.40.160.210">
    <property type="entry name" value="Acyl-CoA thioesterase, double hotdog domain"/>
    <property type="match status" value="1"/>
</dbReference>
<comment type="similarity">
    <text evidence="1">Belongs to the C/M/P thioester hydrolase family.</text>
</comment>
<organism evidence="6 7">
    <name type="scientific">Herbiconiux ginsengi</name>
    <dbReference type="NCBI Taxonomy" id="381665"/>
    <lineage>
        <taxon>Bacteria</taxon>
        <taxon>Bacillati</taxon>
        <taxon>Actinomycetota</taxon>
        <taxon>Actinomycetes</taxon>
        <taxon>Micrococcales</taxon>
        <taxon>Microbacteriaceae</taxon>
        <taxon>Herbiconiux</taxon>
    </lineage>
</organism>
<dbReference type="CDD" id="cd03444">
    <property type="entry name" value="Thioesterase_II_repeat1"/>
    <property type="match status" value="1"/>
</dbReference>
<dbReference type="InterPro" id="IPR003703">
    <property type="entry name" value="Acyl_CoA_thio"/>
</dbReference>
<proteinExistence type="inferred from homology"/>
<feature type="domain" description="Acyl-CoA thioesterase-like N-terminal HotDog" evidence="5">
    <location>
        <begin position="34"/>
        <end position="113"/>
    </location>
</feature>
<protein>
    <submittedName>
        <fullName evidence="6">Acyl-CoA thioesterase-2</fullName>
    </submittedName>
</protein>
<dbReference type="STRING" id="381665.SAMN05216554_0711"/>
<evidence type="ECO:0000256" key="2">
    <source>
        <dbReference type="ARBA" id="ARBA00022801"/>
    </source>
</evidence>
<accession>A0A1H3KWK9</accession>
<evidence type="ECO:0000313" key="6">
    <source>
        <dbReference type="EMBL" id="SDY56045.1"/>
    </source>
</evidence>
<dbReference type="InterPro" id="IPR049449">
    <property type="entry name" value="TesB_ACOT8-like_N"/>
</dbReference>
<name>A0A1H3KWK9_9MICO</name>
<feature type="region of interest" description="Disordered" evidence="3">
    <location>
        <begin position="116"/>
        <end position="140"/>
    </location>
</feature>
<dbReference type="PANTHER" id="PTHR11066:SF34">
    <property type="entry name" value="ACYL-COENZYME A THIOESTERASE 8"/>
    <property type="match status" value="1"/>
</dbReference>
<dbReference type="AlphaFoldDB" id="A0A1H3KWK9"/>
<dbReference type="RefSeq" id="WP_092548820.1">
    <property type="nucleotide sequence ID" value="NZ_FNPZ01000001.1"/>
</dbReference>
<dbReference type="GO" id="GO:0006637">
    <property type="term" value="P:acyl-CoA metabolic process"/>
    <property type="evidence" value="ECO:0007669"/>
    <property type="project" value="InterPro"/>
</dbReference>
<sequence length="289" mass="31880">MTSSAEVFRRAIALTEVPAVVFDRAFEAEAQYVPWPKAYGGDMVAQSVVAATATVAADRVLHSLHNSFLRPVDVGVAVRYEVELLRDGRGYSTRQVRGFQHEKPVFLSTASFQVPEAGPTHAPARPEVPAPESLPSSAEYLGDAQDDASTYWAHGRSFDHRHVPGPLYRRLEGEHAPHQAVWVRAFESLPDDPALHRAAIAYVCDYTILEPSLRVLGLHWSSPGLRTASLDHAMWFHRDARADDWLLYVQESGGVQSARGLNFGRFFDREGALVASVAQEGMIRAPEPA</sequence>
<dbReference type="SUPFAM" id="SSF54637">
    <property type="entry name" value="Thioesterase/thiol ester dehydrase-isomerase"/>
    <property type="match status" value="2"/>
</dbReference>
<feature type="domain" description="Acyl-CoA thioesterase 2 C-terminal" evidence="4">
    <location>
        <begin position="161"/>
        <end position="282"/>
    </location>
</feature>
<dbReference type="OrthoDB" id="9781019at2"/>
<keyword evidence="2" id="KW-0378">Hydrolase</keyword>
<dbReference type="GO" id="GO:0047617">
    <property type="term" value="F:fatty acyl-CoA hydrolase activity"/>
    <property type="evidence" value="ECO:0007669"/>
    <property type="project" value="InterPro"/>
</dbReference>
<dbReference type="CDD" id="cd03445">
    <property type="entry name" value="Thioesterase_II_repeat2"/>
    <property type="match status" value="1"/>
</dbReference>
<dbReference type="InterPro" id="IPR029069">
    <property type="entry name" value="HotDog_dom_sf"/>
</dbReference>
<dbReference type="InterPro" id="IPR042171">
    <property type="entry name" value="Acyl-CoA_hotdog"/>
</dbReference>
<dbReference type="GO" id="GO:0009062">
    <property type="term" value="P:fatty acid catabolic process"/>
    <property type="evidence" value="ECO:0007669"/>
    <property type="project" value="TreeGrafter"/>
</dbReference>
<keyword evidence="7" id="KW-1185">Reference proteome</keyword>
<evidence type="ECO:0000313" key="7">
    <source>
        <dbReference type="Proteomes" id="UP000198891"/>
    </source>
</evidence>
<dbReference type="Pfam" id="PF02551">
    <property type="entry name" value="Acyl_CoA_thio"/>
    <property type="match status" value="1"/>
</dbReference>
<dbReference type="Pfam" id="PF13622">
    <property type="entry name" value="4HBT_3"/>
    <property type="match status" value="1"/>
</dbReference>
<evidence type="ECO:0000259" key="4">
    <source>
        <dbReference type="Pfam" id="PF02551"/>
    </source>
</evidence>
<evidence type="ECO:0000259" key="5">
    <source>
        <dbReference type="Pfam" id="PF13622"/>
    </source>
</evidence>
<evidence type="ECO:0000256" key="3">
    <source>
        <dbReference type="SAM" id="MobiDB-lite"/>
    </source>
</evidence>
<evidence type="ECO:0000256" key="1">
    <source>
        <dbReference type="ARBA" id="ARBA00006538"/>
    </source>
</evidence>
<dbReference type="PANTHER" id="PTHR11066">
    <property type="entry name" value="ACYL-COA THIOESTERASE"/>
    <property type="match status" value="1"/>
</dbReference>
<dbReference type="EMBL" id="FNPZ01000001">
    <property type="protein sequence ID" value="SDY56045.1"/>
    <property type="molecule type" value="Genomic_DNA"/>
</dbReference>
<reference evidence="6 7" key="1">
    <citation type="submission" date="2016-10" db="EMBL/GenBank/DDBJ databases">
        <authorList>
            <person name="de Groot N.N."/>
        </authorList>
    </citation>
    <scope>NUCLEOTIDE SEQUENCE [LARGE SCALE GENOMIC DNA]</scope>
    <source>
        <strain evidence="6 7">CGMCC 4.3491</strain>
    </source>
</reference>
<dbReference type="Proteomes" id="UP000198891">
    <property type="component" value="Unassembled WGS sequence"/>
</dbReference>